<keyword evidence="4" id="KW-1134">Transmembrane beta strand</keyword>
<dbReference type="InterPro" id="IPR049712">
    <property type="entry name" value="Poly_export"/>
</dbReference>
<dbReference type="InterPro" id="IPR003715">
    <property type="entry name" value="Poly_export_N"/>
</dbReference>
<keyword evidence="3" id="KW-0813">Transport</keyword>
<dbReference type="GO" id="GO:0009279">
    <property type="term" value="C:cell outer membrane"/>
    <property type="evidence" value="ECO:0007669"/>
    <property type="project" value="UniProtKB-SubCell"/>
</dbReference>
<proteinExistence type="inferred from homology"/>
<evidence type="ECO:0000256" key="6">
    <source>
        <dbReference type="ARBA" id="ARBA00022692"/>
    </source>
</evidence>
<dbReference type="Gene3D" id="3.10.560.10">
    <property type="entry name" value="Outer membrane lipoprotein wza domain like"/>
    <property type="match status" value="1"/>
</dbReference>
<dbReference type="GO" id="GO:0015288">
    <property type="term" value="F:porin activity"/>
    <property type="evidence" value="ECO:0007669"/>
    <property type="project" value="UniProtKB-KW"/>
</dbReference>
<evidence type="ECO:0000256" key="7">
    <source>
        <dbReference type="ARBA" id="ARBA00022729"/>
    </source>
</evidence>
<reference evidence="18 19" key="1">
    <citation type="submission" date="2020-01" db="EMBL/GenBank/DDBJ databases">
        <authorList>
            <person name="Kim M.K."/>
        </authorList>
    </citation>
    <scope>NUCLEOTIDE SEQUENCE [LARGE SCALE GENOMIC DNA]</scope>
    <source>
        <strain evidence="18 19">172606-1</strain>
    </source>
</reference>
<keyword evidence="6 15" id="KW-0812">Transmembrane</keyword>
<evidence type="ECO:0000256" key="11">
    <source>
        <dbReference type="ARBA" id="ARBA00023136"/>
    </source>
</evidence>
<organism evidence="18 19">
    <name type="scientific">Rhodocytophaga rosea</name>
    <dbReference type="NCBI Taxonomy" id="2704465"/>
    <lineage>
        <taxon>Bacteria</taxon>
        <taxon>Pseudomonadati</taxon>
        <taxon>Bacteroidota</taxon>
        <taxon>Cytophagia</taxon>
        <taxon>Cytophagales</taxon>
        <taxon>Rhodocytophagaceae</taxon>
        <taxon>Rhodocytophaga</taxon>
    </lineage>
</organism>
<dbReference type="GO" id="GO:0046930">
    <property type="term" value="C:pore complex"/>
    <property type="evidence" value="ECO:0007669"/>
    <property type="project" value="UniProtKB-KW"/>
</dbReference>
<dbReference type="Gene3D" id="3.30.1950.10">
    <property type="entry name" value="wza like domain"/>
    <property type="match status" value="1"/>
</dbReference>
<evidence type="ECO:0000256" key="9">
    <source>
        <dbReference type="ARBA" id="ARBA00023065"/>
    </source>
</evidence>
<evidence type="ECO:0000256" key="3">
    <source>
        <dbReference type="ARBA" id="ARBA00022448"/>
    </source>
</evidence>
<keyword evidence="19" id="KW-1185">Reference proteome</keyword>
<feature type="transmembrane region" description="Helical" evidence="15">
    <location>
        <begin position="6"/>
        <end position="23"/>
    </location>
</feature>
<evidence type="ECO:0000256" key="4">
    <source>
        <dbReference type="ARBA" id="ARBA00022452"/>
    </source>
</evidence>
<dbReference type="Pfam" id="PF22461">
    <property type="entry name" value="SLBB_2"/>
    <property type="match status" value="1"/>
</dbReference>
<keyword evidence="7" id="KW-0732">Signal</keyword>
<evidence type="ECO:0000256" key="8">
    <source>
        <dbReference type="ARBA" id="ARBA00023047"/>
    </source>
</evidence>
<evidence type="ECO:0000256" key="10">
    <source>
        <dbReference type="ARBA" id="ARBA00023114"/>
    </source>
</evidence>
<dbReference type="InterPro" id="IPR054765">
    <property type="entry name" value="SLBB_dom"/>
</dbReference>
<keyword evidence="15" id="KW-1133">Transmembrane helix</keyword>
<dbReference type="GO" id="GO:0015159">
    <property type="term" value="F:polysaccharide transmembrane transporter activity"/>
    <property type="evidence" value="ECO:0007669"/>
    <property type="project" value="InterPro"/>
</dbReference>
<dbReference type="RefSeq" id="WP_162445231.1">
    <property type="nucleotide sequence ID" value="NZ_CP048222.1"/>
</dbReference>
<dbReference type="KEGG" id="rhoz:GXP67_22690"/>
<sequence>MNVTLRIVYFFIIVLTSYGCIPLRNIVYFQRDKTNNTPDSLPEFKNQDYEFTIAPYDILSLAIDGIDPQSFAAFKPSGQTGGSGRPYDQGTFVNKYGLIELPYVGKIKVSGLTLIQAADTIRSRLLLYVVDSSLIYIQVKTLSFPVTVLGEVSSPGTYQADNEYITFTELLAKAGGLTGYSNRKNIRLIRSDRETKETTTYRLDITKDEMIEPIISRLQPNDVIYVEPLRRKQLDTIRPITAIVSTVLSVSVLIITLINRI</sequence>
<dbReference type="Proteomes" id="UP000480178">
    <property type="component" value="Chromosome"/>
</dbReference>
<keyword evidence="9" id="KW-0406">Ion transport</keyword>
<evidence type="ECO:0000256" key="14">
    <source>
        <dbReference type="ARBA" id="ARBA00023288"/>
    </source>
</evidence>
<dbReference type="GO" id="GO:0006811">
    <property type="term" value="P:monoatomic ion transport"/>
    <property type="evidence" value="ECO:0007669"/>
    <property type="project" value="UniProtKB-KW"/>
</dbReference>
<dbReference type="Pfam" id="PF02563">
    <property type="entry name" value="Poly_export"/>
    <property type="match status" value="1"/>
</dbReference>
<feature type="transmembrane region" description="Helical" evidence="15">
    <location>
        <begin position="240"/>
        <end position="258"/>
    </location>
</feature>
<evidence type="ECO:0000259" key="16">
    <source>
        <dbReference type="Pfam" id="PF02563"/>
    </source>
</evidence>
<name>A0A6C0GNS0_9BACT</name>
<evidence type="ECO:0000256" key="2">
    <source>
        <dbReference type="ARBA" id="ARBA00009450"/>
    </source>
</evidence>
<dbReference type="PROSITE" id="PS51257">
    <property type="entry name" value="PROKAR_LIPOPROTEIN"/>
    <property type="match status" value="1"/>
</dbReference>
<evidence type="ECO:0000256" key="5">
    <source>
        <dbReference type="ARBA" id="ARBA00022597"/>
    </source>
</evidence>
<evidence type="ECO:0000256" key="12">
    <source>
        <dbReference type="ARBA" id="ARBA00023139"/>
    </source>
</evidence>
<feature type="domain" description="SLBB" evidence="17">
    <location>
        <begin position="146"/>
        <end position="226"/>
    </location>
</feature>
<dbReference type="PANTHER" id="PTHR33619:SF3">
    <property type="entry name" value="POLYSACCHARIDE EXPORT PROTEIN GFCE-RELATED"/>
    <property type="match status" value="1"/>
</dbReference>
<keyword evidence="8" id="KW-0625">Polysaccharide transport</keyword>
<keyword evidence="12" id="KW-0564">Palmitate</keyword>
<comment type="subcellular location">
    <subcellularLocation>
        <location evidence="1">Cell outer membrane</location>
        <topology evidence="1">Multi-pass membrane protein</topology>
    </subcellularLocation>
</comment>
<protein>
    <submittedName>
        <fullName evidence="18">Uncharacterized protein</fullName>
    </submittedName>
</protein>
<evidence type="ECO:0000313" key="19">
    <source>
        <dbReference type="Proteomes" id="UP000480178"/>
    </source>
</evidence>
<evidence type="ECO:0000256" key="1">
    <source>
        <dbReference type="ARBA" id="ARBA00004571"/>
    </source>
</evidence>
<dbReference type="PANTHER" id="PTHR33619">
    <property type="entry name" value="POLYSACCHARIDE EXPORT PROTEIN GFCE-RELATED"/>
    <property type="match status" value="1"/>
</dbReference>
<keyword evidence="10" id="KW-0626">Porin</keyword>
<keyword evidence="13" id="KW-0998">Cell outer membrane</keyword>
<keyword evidence="5" id="KW-0762">Sugar transport</keyword>
<dbReference type="EMBL" id="CP048222">
    <property type="protein sequence ID" value="QHT69242.1"/>
    <property type="molecule type" value="Genomic_DNA"/>
</dbReference>
<keyword evidence="14" id="KW-0449">Lipoprotein</keyword>
<evidence type="ECO:0000259" key="17">
    <source>
        <dbReference type="Pfam" id="PF22461"/>
    </source>
</evidence>
<dbReference type="AlphaFoldDB" id="A0A6C0GNS0"/>
<comment type="similarity">
    <text evidence="2">Belongs to the BexD/CtrA/VexA family.</text>
</comment>
<keyword evidence="11 15" id="KW-0472">Membrane</keyword>
<gene>
    <name evidence="18" type="ORF">GXP67_22690</name>
</gene>
<accession>A0A6C0GNS0</accession>
<evidence type="ECO:0000313" key="18">
    <source>
        <dbReference type="EMBL" id="QHT69242.1"/>
    </source>
</evidence>
<feature type="domain" description="Polysaccharide export protein N-terminal" evidence="16">
    <location>
        <begin position="46"/>
        <end position="131"/>
    </location>
</feature>
<evidence type="ECO:0000256" key="15">
    <source>
        <dbReference type="SAM" id="Phobius"/>
    </source>
</evidence>
<evidence type="ECO:0000256" key="13">
    <source>
        <dbReference type="ARBA" id="ARBA00023237"/>
    </source>
</evidence>